<dbReference type="EMBL" id="JALHLF010000029">
    <property type="protein sequence ID" value="MCJ2182925.1"/>
    <property type="molecule type" value="Genomic_DNA"/>
</dbReference>
<evidence type="ECO:0000313" key="6">
    <source>
        <dbReference type="EMBL" id="MCJ2182925.1"/>
    </source>
</evidence>
<feature type="domain" description="HTH iclR-type" evidence="4">
    <location>
        <begin position="21"/>
        <end position="79"/>
    </location>
</feature>
<evidence type="ECO:0000259" key="4">
    <source>
        <dbReference type="PROSITE" id="PS51077"/>
    </source>
</evidence>
<dbReference type="PANTHER" id="PTHR30136">
    <property type="entry name" value="HELIX-TURN-HELIX TRANSCRIPTIONAL REGULATOR, ICLR FAMILY"/>
    <property type="match status" value="1"/>
</dbReference>
<dbReference type="Gene3D" id="3.30.450.40">
    <property type="match status" value="1"/>
</dbReference>
<dbReference type="SUPFAM" id="SSF55781">
    <property type="entry name" value="GAF domain-like"/>
    <property type="match status" value="1"/>
</dbReference>
<accession>A0ABT0BDE1</accession>
<dbReference type="PROSITE" id="PS51077">
    <property type="entry name" value="HTH_ICLR"/>
    <property type="match status" value="1"/>
</dbReference>
<feature type="domain" description="IclR-ED" evidence="5">
    <location>
        <begin position="80"/>
        <end position="260"/>
    </location>
</feature>
<dbReference type="InterPro" id="IPR050707">
    <property type="entry name" value="HTH_MetabolicPath_Reg"/>
</dbReference>
<evidence type="ECO:0000313" key="7">
    <source>
        <dbReference type="Proteomes" id="UP001162881"/>
    </source>
</evidence>
<dbReference type="InterPro" id="IPR014757">
    <property type="entry name" value="Tscrpt_reg_IclR_C"/>
</dbReference>
<keyword evidence="3" id="KW-0804">Transcription</keyword>
<organism evidence="6 7">
    <name type="scientific">Novosphingobium organovorum</name>
    <dbReference type="NCBI Taxonomy" id="2930092"/>
    <lineage>
        <taxon>Bacteria</taxon>
        <taxon>Pseudomonadati</taxon>
        <taxon>Pseudomonadota</taxon>
        <taxon>Alphaproteobacteria</taxon>
        <taxon>Sphingomonadales</taxon>
        <taxon>Sphingomonadaceae</taxon>
        <taxon>Novosphingobium</taxon>
    </lineage>
</organism>
<evidence type="ECO:0000256" key="1">
    <source>
        <dbReference type="ARBA" id="ARBA00023015"/>
    </source>
</evidence>
<dbReference type="InterPro" id="IPR029016">
    <property type="entry name" value="GAF-like_dom_sf"/>
</dbReference>
<name>A0ABT0BDE1_9SPHN</name>
<dbReference type="InterPro" id="IPR005471">
    <property type="entry name" value="Tscrpt_reg_IclR_N"/>
</dbReference>
<dbReference type="PROSITE" id="PS51078">
    <property type="entry name" value="ICLR_ED"/>
    <property type="match status" value="1"/>
</dbReference>
<dbReference type="Pfam" id="PF01614">
    <property type="entry name" value="IclR_C"/>
    <property type="match status" value="1"/>
</dbReference>
<dbReference type="InterPro" id="IPR036388">
    <property type="entry name" value="WH-like_DNA-bd_sf"/>
</dbReference>
<dbReference type="SMART" id="SM00346">
    <property type="entry name" value="HTH_ICLR"/>
    <property type="match status" value="1"/>
</dbReference>
<dbReference type="Proteomes" id="UP001162881">
    <property type="component" value="Unassembled WGS sequence"/>
</dbReference>
<evidence type="ECO:0000256" key="2">
    <source>
        <dbReference type="ARBA" id="ARBA00023125"/>
    </source>
</evidence>
<dbReference type="RefSeq" id="WP_244019748.1">
    <property type="nucleotide sequence ID" value="NZ_JALHLF010000029.1"/>
</dbReference>
<reference evidence="6" key="1">
    <citation type="submission" date="2022-03" db="EMBL/GenBank/DDBJ databases">
        <title>Identification of a novel bacterium isolated from mangrove sediments.</title>
        <authorList>
            <person name="Pan X."/>
        </authorList>
    </citation>
    <scope>NUCLEOTIDE SEQUENCE</scope>
    <source>
        <strain evidence="6">B1949</strain>
    </source>
</reference>
<evidence type="ECO:0000256" key="3">
    <source>
        <dbReference type="ARBA" id="ARBA00023163"/>
    </source>
</evidence>
<comment type="caution">
    <text evidence="6">The sequence shown here is derived from an EMBL/GenBank/DDBJ whole genome shotgun (WGS) entry which is preliminary data.</text>
</comment>
<keyword evidence="7" id="KW-1185">Reference proteome</keyword>
<sequence length="265" mass="29118">MASVRDDKVREDRGEVEVKGAQTLMRALDILDQVIDGPIRAADLARKLGMSKTTAHRLVQALKTRGYLSVTSEGFGLGPKLLELGVMATEQIDYVRIARPFMEELSEETGFCVFVGKREGDWSRHLDRVTGRQRLRVATAPGDRRLIAETGLGKALLLDESEETWAELYRQAKAGTASAAQVKAYVEQMKAHRERGYVVHDSEIGDGVRSIAAPVRDARRQICIALSIASAAHYLTDDIVEQLVEAIVRTAGKISEAVGYRAAKA</sequence>
<dbReference type="SUPFAM" id="SSF46785">
    <property type="entry name" value="Winged helix' DNA-binding domain"/>
    <property type="match status" value="1"/>
</dbReference>
<dbReference type="Gene3D" id="1.10.10.10">
    <property type="entry name" value="Winged helix-like DNA-binding domain superfamily/Winged helix DNA-binding domain"/>
    <property type="match status" value="1"/>
</dbReference>
<dbReference type="InterPro" id="IPR036390">
    <property type="entry name" value="WH_DNA-bd_sf"/>
</dbReference>
<evidence type="ECO:0000259" key="5">
    <source>
        <dbReference type="PROSITE" id="PS51078"/>
    </source>
</evidence>
<gene>
    <name evidence="6" type="ORF">MTR62_09505</name>
</gene>
<dbReference type="Pfam" id="PF09339">
    <property type="entry name" value="HTH_IclR"/>
    <property type="match status" value="1"/>
</dbReference>
<keyword evidence="2" id="KW-0238">DNA-binding</keyword>
<protein>
    <submittedName>
        <fullName evidence="6">IclR family transcriptional regulator</fullName>
    </submittedName>
</protein>
<dbReference type="PANTHER" id="PTHR30136:SF24">
    <property type="entry name" value="HTH-TYPE TRANSCRIPTIONAL REPRESSOR ALLR"/>
    <property type="match status" value="1"/>
</dbReference>
<proteinExistence type="predicted"/>
<keyword evidence="1" id="KW-0805">Transcription regulation</keyword>